<protein>
    <recommendedName>
        <fullName evidence="9">Zinc transporter SLC39A7</fullName>
    </recommendedName>
    <alternativeName>
        <fullName evidence="10">Solute carrier family 39 member 7</fullName>
    </alternativeName>
    <alternativeName>
        <fullName evidence="11">Zrt-, Irt-like protein 7</fullName>
    </alternativeName>
</protein>
<feature type="compositionally biased region" description="Basic and acidic residues" evidence="12">
    <location>
        <begin position="36"/>
        <end position="46"/>
    </location>
</feature>
<feature type="compositionally biased region" description="Basic and acidic residues" evidence="12">
    <location>
        <begin position="404"/>
        <end position="431"/>
    </location>
</feature>
<feature type="chain" id="PRO_5034146039" description="Zinc transporter SLC39A7" evidence="14">
    <location>
        <begin position="35"/>
        <end position="562"/>
    </location>
</feature>
<keyword evidence="16" id="KW-1185">Reference proteome</keyword>
<keyword evidence="6 13" id="KW-0472">Membrane</keyword>
<evidence type="ECO:0000313" key="15">
    <source>
        <dbReference type="Ensembl" id="ENSCMMP00000022142.1"/>
    </source>
</evidence>
<dbReference type="GO" id="GO:0006882">
    <property type="term" value="P:intracellular zinc ion homeostasis"/>
    <property type="evidence" value="ECO:0007669"/>
    <property type="project" value="TreeGrafter"/>
</dbReference>
<feature type="signal peptide" evidence="14">
    <location>
        <begin position="1"/>
        <end position="34"/>
    </location>
</feature>
<feature type="transmembrane region" description="Helical" evidence="13">
    <location>
        <begin position="309"/>
        <end position="330"/>
    </location>
</feature>
<dbReference type="GO" id="GO:0016020">
    <property type="term" value="C:membrane"/>
    <property type="evidence" value="ECO:0007669"/>
    <property type="project" value="InterPro"/>
</dbReference>
<keyword evidence="4" id="KW-0864">Zinc transport</keyword>
<organism evidence="15 16">
    <name type="scientific">Cairina moschata</name>
    <name type="common">Muscovy duck</name>
    <dbReference type="NCBI Taxonomy" id="8855"/>
    <lineage>
        <taxon>Eukaryota</taxon>
        <taxon>Metazoa</taxon>
        <taxon>Chordata</taxon>
        <taxon>Craniata</taxon>
        <taxon>Vertebrata</taxon>
        <taxon>Euteleostomi</taxon>
        <taxon>Archelosauria</taxon>
        <taxon>Archosauria</taxon>
        <taxon>Dinosauria</taxon>
        <taxon>Saurischia</taxon>
        <taxon>Theropoda</taxon>
        <taxon>Coelurosauria</taxon>
        <taxon>Aves</taxon>
        <taxon>Neognathae</taxon>
        <taxon>Galloanserae</taxon>
        <taxon>Anseriformes</taxon>
        <taxon>Anatidae</taxon>
        <taxon>Anatinae</taxon>
        <taxon>Cairina</taxon>
    </lineage>
</organism>
<name>A0A8C3GNC5_CAIMO</name>
<feature type="compositionally biased region" description="Basic residues" evidence="12">
    <location>
        <begin position="47"/>
        <end position="65"/>
    </location>
</feature>
<reference evidence="15" key="2">
    <citation type="submission" date="2025-09" db="UniProtKB">
        <authorList>
            <consortium name="Ensembl"/>
        </authorList>
    </citation>
    <scope>IDENTIFICATION</scope>
</reference>
<evidence type="ECO:0000256" key="10">
    <source>
        <dbReference type="ARBA" id="ARBA00042780"/>
    </source>
</evidence>
<evidence type="ECO:0000256" key="13">
    <source>
        <dbReference type="SAM" id="Phobius"/>
    </source>
</evidence>
<evidence type="ECO:0000313" key="16">
    <source>
        <dbReference type="Proteomes" id="UP000694556"/>
    </source>
</evidence>
<evidence type="ECO:0000256" key="2">
    <source>
        <dbReference type="ARBA" id="ARBA00022448"/>
    </source>
</evidence>
<feature type="transmembrane region" description="Helical" evidence="13">
    <location>
        <begin position="275"/>
        <end position="297"/>
    </location>
</feature>
<accession>A0A8C3GNC5</accession>
<keyword evidence="5 13" id="KW-1133">Transmembrane helix</keyword>
<feature type="region of interest" description="Disordered" evidence="12">
    <location>
        <begin position="36"/>
        <end position="267"/>
    </location>
</feature>
<feature type="transmembrane region" description="Helical" evidence="13">
    <location>
        <begin position="541"/>
        <end position="561"/>
    </location>
</feature>
<dbReference type="AlphaFoldDB" id="A0A8C3GNC5"/>
<evidence type="ECO:0000256" key="5">
    <source>
        <dbReference type="ARBA" id="ARBA00022989"/>
    </source>
</evidence>
<feature type="compositionally biased region" description="Basic and acidic residues" evidence="12">
    <location>
        <begin position="210"/>
        <end position="250"/>
    </location>
</feature>
<evidence type="ECO:0000256" key="14">
    <source>
        <dbReference type="SAM" id="SignalP"/>
    </source>
</evidence>
<evidence type="ECO:0000256" key="8">
    <source>
        <dbReference type="ARBA" id="ARBA00038485"/>
    </source>
</evidence>
<keyword evidence="2" id="KW-0813">Transport</keyword>
<dbReference type="Pfam" id="PF02535">
    <property type="entry name" value="Zip"/>
    <property type="match status" value="2"/>
</dbReference>
<evidence type="ECO:0000256" key="3">
    <source>
        <dbReference type="ARBA" id="ARBA00022692"/>
    </source>
</evidence>
<comment type="subcellular location">
    <subcellularLocation>
        <location evidence="1">Golgi apparatus</location>
        <location evidence="1">cis-Golgi network membrane</location>
        <topology evidence="1">Multi-pass membrane protein</topology>
    </subcellularLocation>
</comment>
<dbReference type="PANTHER" id="PTHR16950:SF25">
    <property type="entry name" value="ZINC TRANSPORTER SLC39A7"/>
    <property type="match status" value="1"/>
</dbReference>
<evidence type="ECO:0000256" key="1">
    <source>
        <dbReference type="ARBA" id="ARBA00004257"/>
    </source>
</evidence>
<feature type="region of interest" description="Disordered" evidence="12">
    <location>
        <begin position="340"/>
        <end position="363"/>
    </location>
</feature>
<proteinExistence type="inferred from homology"/>
<dbReference type="PANTHER" id="PTHR16950">
    <property type="entry name" value="ZINC TRANSPORTER SLC39A7 HISTIDINE-RICH MEMBRANE PROTEIN KE4"/>
    <property type="match status" value="1"/>
</dbReference>
<feature type="compositionally biased region" description="Basic and acidic residues" evidence="12">
    <location>
        <begin position="257"/>
        <end position="267"/>
    </location>
</feature>
<evidence type="ECO:0000256" key="6">
    <source>
        <dbReference type="ARBA" id="ARBA00023136"/>
    </source>
</evidence>
<sequence length="562" mass="60113">MATAARTRRLGSPLAATVAAGAVLALCLLPAASPHDDGHGHEDLHHGHSHGHHGHSHRDLHHGHGHSHEDLYHGHGHEDLHHGHGHGHGHEDLHHGHGHSHEDLYHGHGHSHEDLYHGPGHFHDDLHHGHGHGHSHEDLYHGHGHAHEDVHHGHGHSHGDLHHGHGHSHNDLHHGHSHAHEDHHGHGHSHEDLYHGHGHSQDNLYHGHGHSHEDLHHGHGHSHNDLHHGHGHSHEDLYHGHGHAYEDHHHVPQGHQKPPETRHLPAPERPDTLTLWLQTLGATLVISAAPYLLLFLIPLESNAPRHQALLRLLLSFAAGGLLGDAFLHLIPHALVPHAHHADGGHAHVPAEPRGHGHSHQGPEHDRMLAVGMWVLAGIVAFLVVEKFVRHVKGGHGHGHSHAPKAKDSSSEGEEEPRGAAGRRDGKATKGREAKRRSREVEKEEEGSAMQVSGYLNLAADVAHNFTDGLAIGASFLAGPGLGAVAGAACSLLAEGGGGGSGDGAGTPAPLWVLPFTAGGFVYVGTVAVLPQLLREAAPLQSLLQLLALLAGVAMMAAIACYE</sequence>
<dbReference type="Ensembl" id="ENSCMMT00000024249.1">
    <property type="protein sequence ID" value="ENSCMMP00000022142.1"/>
    <property type="gene ID" value="ENSCMMG00000013908.1"/>
</dbReference>
<keyword evidence="4" id="KW-0862">Zinc</keyword>
<dbReference type="GO" id="GO:0005794">
    <property type="term" value="C:Golgi apparatus"/>
    <property type="evidence" value="ECO:0007669"/>
    <property type="project" value="UniProtKB-SubCell"/>
</dbReference>
<dbReference type="InterPro" id="IPR003689">
    <property type="entry name" value="ZIP"/>
</dbReference>
<evidence type="ECO:0000256" key="7">
    <source>
        <dbReference type="ARBA" id="ARBA00034634"/>
    </source>
</evidence>
<evidence type="ECO:0000256" key="12">
    <source>
        <dbReference type="SAM" id="MobiDB-lite"/>
    </source>
</evidence>
<evidence type="ECO:0000256" key="9">
    <source>
        <dbReference type="ARBA" id="ARBA00039859"/>
    </source>
</evidence>
<keyword evidence="4" id="KW-0406">Ion transport</keyword>
<dbReference type="Proteomes" id="UP000694556">
    <property type="component" value="Unassembled WGS sequence"/>
</dbReference>
<feature type="transmembrane region" description="Helical" evidence="13">
    <location>
        <begin position="510"/>
        <end position="529"/>
    </location>
</feature>
<feature type="transmembrane region" description="Helical" evidence="13">
    <location>
        <begin position="367"/>
        <end position="384"/>
    </location>
</feature>
<dbReference type="GO" id="GO:0005385">
    <property type="term" value="F:zinc ion transmembrane transporter activity"/>
    <property type="evidence" value="ECO:0007669"/>
    <property type="project" value="TreeGrafter"/>
</dbReference>
<feature type="compositionally biased region" description="Basic and acidic residues" evidence="12">
    <location>
        <begin position="66"/>
        <end position="195"/>
    </location>
</feature>
<reference evidence="15" key="1">
    <citation type="submission" date="2025-08" db="UniProtKB">
        <authorList>
            <consortium name="Ensembl"/>
        </authorList>
    </citation>
    <scope>IDENTIFICATION</scope>
</reference>
<comment type="catalytic activity">
    <reaction evidence="7">
        <text>Zn(2+)(in) = Zn(2+)(out)</text>
        <dbReference type="Rhea" id="RHEA:29351"/>
        <dbReference type="ChEBI" id="CHEBI:29105"/>
    </reaction>
</comment>
<keyword evidence="14" id="KW-0732">Signal</keyword>
<evidence type="ECO:0000256" key="4">
    <source>
        <dbReference type="ARBA" id="ARBA00022906"/>
    </source>
</evidence>
<keyword evidence="3 13" id="KW-0812">Transmembrane</keyword>
<comment type="similarity">
    <text evidence="8">Belongs to the ZIP transporter (TC 2.A.5) family. KE4/Catsup subfamily.</text>
</comment>
<evidence type="ECO:0000256" key="11">
    <source>
        <dbReference type="ARBA" id="ARBA00043053"/>
    </source>
</evidence>
<feature type="compositionally biased region" description="Basic residues" evidence="12">
    <location>
        <begin position="393"/>
        <end position="403"/>
    </location>
</feature>
<feature type="region of interest" description="Disordered" evidence="12">
    <location>
        <begin position="393"/>
        <end position="446"/>
    </location>
</feature>